<evidence type="ECO:0000256" key="3">
    <source>
        <dbReference type="ARBA" id="ARBA00022801"/>
    </source>
</evidence>
<dbReference type="CDD" id="cd07560">
    <property type="entry name" value="Peptidase_S41_CPP"/>
    <property type="match status" value="1"/>
</dbReference>
<dbReference type="InterPro" id="IPR029045">
    <property type="entry name" value="ClpP/crotonase-like_dom_sf"/>
</dbReference>
<dbReference type="eggNOG" id="COG0793">
    <property type="taxonomic scope" value="Bacteria"/>
</dbReference>
<proteinExistence type="inferred from homology"/>
<reference evidence="8 9" key="1">
    <citation type="journal article" date="2010" name="Stand. Genomic Sci.">
        <title>Complete genome sequence of Desulfarculus baarsii type strain (2st14).</title>
        <authorList>
            <person name="Sun H."/>
            <person name="Spring S."/>
            <person name="Lapidus A."/>
            <person name="Davenport K."/>
            <person name="Del Rio T.G."/>
            <person name="Tice H."/>
            <person name="Nolan M."/>
            <person name="Copeland A."/>
            <person name="Cheng J.F."/>
            <person name="Lucas S."/>
            <person name="Tapia R."/>
            <person name="Goodwin L."/>
            <person name="Pitluck S."/>
            <person name="Ivanova N."/>
            <person name="Pagani I."/>
            <person name="Mavromatis K."/>
            <person name="Ovchinnikova G."/>
            <person name="Pati A."/>
            <person name="Chen A."/>
            <person name="Palaniappan K."/>
            <person name="Hauser L."/>
            <person name="Chang Y.J."/>
            <person name="Jeffries C.D."/>
            <person name="Detter J.C."/>
            <person name="Han C."/>
            <person name="Rohde M."/>
            <person name="Brambilla E."/>
            <person name="Goker M."/>
            <person name="Woyke T."/>
            <person name="Bristow J."/>
            <person name="Eisen J.A."/>
            <person name="Markowitz V."/>
            <person name="Hugenholtz P."/>
            <person name="Kyrpides N.C."/>
            <person name="Klenk H.P."/>
            <person name="Land M."/>
        </authorList>
    </citation>
    <scope>NUCLEOTIDE SEQUENCE [LARGE SCALE GENOMIC DNA]</scope>
    <source>
        <strain evidence="9">ATCC 33931 / DSM 2075 / LMG 7858 / VKM B-1802 / 2st14</strain>
    </source>
</reference>
<dbReference type="PROSITE" id="PS50106">
    <property type="entry name" value="PDZ"/>
    <property type="match status" value="1"/>
</dbReference>
<evidence type="ECO:0000256" key="6">
    <source>
        <dbReference type="SAM" id="MobiDB-lite"/>
    </source>
</evidence>
<accession>E1QHU3</accession>
<dbReference type="InterPro" id="IPR055210">
    <property type="entry name" value="CtpA/B_N"/>
</dbReference>
<dbReference type="SUPFAM" id="SSF52096">
    <property type="entry name" value="ClpP/crotonase"/>
    <property type="match status" value="1"/>
</dbReference>
<evidence type="ECO:0000313" key="8">
    <source>
        <dbReference type="EMBL" id="ADK85136.1"/>
    </source>
</evidence>
<protein>
    <submittedName>
        <fullName evidence="8">Carboxyl-terminal protease</fullName>
    </submittedName>
</protein>
<evidence type="ECO:0000313" key="9">
    <source>
        <dbReference type="Proteomes" id="UP000009047"/>
    </source>
</evidence>
<dbReference type="MEROPS" id="S41.004"/>
<dbReference type="STRING" id="644282.Deba_1769"/>
<dbReference type="InterPro" id="IPR004447">
    <property type="entry name" value="Peptidase_S41A"/>
</dbReference>
<keyword evidence="4 5" id="KW-0720">Serine protease</keyword>
<dbReference type="KEGG" id="dbr:Deba_1769"/>
<dbReference type="SUPFAM" id="SSF50156">
    <property type="entry name" value="PDZ domain-like"/>
    <property type="match status" value="1"/>
</dbReference>
<evidence type="ECO:0000256" key="4">
    <source>
        <dbReference type="ARBA" id="ARBA00022825"/>
    </source>
</evidence>
<dbReference type="FunFam" id="3.90.226.10:FF:000029">
    <property type="entry name" value="Peptidase, S41 family"/>
    <property type="match status" value="1"/>
</dbReference>
<keyword evidence="3 5" id="KW-0378">Hydrolase</keyword>
<dbReference type="GO" id="GO:0004175">
    <property type="term" value="F:endopeptidase activity"/>
    <property type="evidence" value="ECO:0007669"/>
    <property type="project" value="TreeGrafter"/>
</dbReference>
<feature type="region of interest" description="Disordered" evidence="6">
    <location>
        <begin position="366"/>
        <end position="386"/>
    </location>
</feature>
<dbReference type="GO" id="GO:0030288">
    <property type="term" value="C:outer membrane-bounded periplasmic space"/>
    <property type="evidence" value="ECO:0007669"/>
    <property type="project" value="TreeGrafter"/>
</dbReference>
<dbReference type="SMART" id="SM00245">
    <property type="entry name" value="TSPc"/>
    <property type="match status" value="1"/>
</dbReference>
<dbReference type="AlphaFoldDB" id="E1QHU3"/>
<sequence>MRRGQMRIPMILAAIVGLAMLLAPYLPTPQSNAASDDEYQQMRLLTEVLEEIKQKYVEEKTSKDLIQRAIKGMVDNLDPHSSYMSPEEFKDLQIETKGSFYGVGIEITSKDGVLTVVSPIEDTPAYKAGVKAGDRIIKIDGKLTKGMTTMDAVKSIRGAQGSKVVLTVMRDDAPQLIDIAITRDLIPLHSVRYNLLEDGYGYIRISNFQETTTRDLIEALQTLQSQKTPLRGLVLDLRNDPGGLLQEAVTAADQFLSGGVIVSTKGRNKNQDMVFNATPTVTAGDYPIIVLINQGSASASEILAGALQDHKRAMVVGSPSFGKGSVQTIIPLGDNGALRLTTARYYTPNGRSIQAKGIEPDLVVPFDPPEEEAKDKPAAKDQSIREKDLTGAIAAEGDAAKADKKSDSKLYYAKDKLDKDNQLRRALDLLKAWQVFAPMSTKNTAAN</sequence>
<feature type="compositionally biased region" description="Basic and acidic residues" evidence="6">
    <location>
        <begin position="371"/>
        <end position="386"/>
    </location>
</feature>
<dbReference type="GO" id="GO:0008236">
    <property type="term" value="F:serine-type peptidase activity"/>
    <property type="evidence" value="ECO:0007669"/>
    <property type="project" value="UniProtKB-KW"/>
</dbReference>
<dbReference type="Pfam" id="PF22694">
    <property type="entry name" value="CtpB_N-like"/>
    <property type="match status" value="1"/>
</dbReference>
<dbReference type="InterPro" id="IPR005151">
    <property type="entry name" value="Tail-specific_protease"/>
</dbReference>
<keyword evidence="2 5" id="KW-0645">Protease</keyword>
<comment type="similarity">
    <text evidence="1 5">Belongs to the peptidase S41A family.</text>
</comment>
<dbReference type="CDD" id="cd06782">
    <property type="entry name" value="cpPDZ_CPP-like"/>
    <property type="match status" value="1"/>
</dbReference>
<dbReference type="Pfam" id="PF13180">
    <property type="entry name" value="PDZ_2"/>
    <property type="match status" value="1"/>
</dbReference>
<dbReference type="GO" id="GO:0007165">
    <property type="term" value="P:signal transduction"/>
    <property type="evidence" value="ECO:0007669"/>
    <property type="project" value="TreeGrafter"/>
</dbReference>
<dbReference type="PANTHER" id="PTHR32060">
    <property type="entry name" value="TAIL-SPECIFIC PROTEASE"/>
    <property type="match status" value="1"/>
</dbReference>
<dbReference type="Pfam" id="PF03572">
    <property type="entry name" value="Peptidase_S41"/>
    <property type="match status" value="1"/>
</dbReference>
<dbReference type="EMBL" id="CP002085">
    <property type="protein sequence ID" value="ADK85136.1"/>
    <property type="molecule type" value="Genomic_DNA"/>
</dbReference>
<feature type="domain" description="PDZ" evidence="7">
    <location>
        <begin position="89"/>
        <end position="171"/>
    </location>
</feature>
<name>E1QHU3_DESB2</name>
<evidence type="ECO:0000256" key="2">
    <source>
        <dbReference type="ARBA" id="ARBA00022670"/>
    </source>
</evidence>
<dbReference type="InterPro" id="IPR036034">
    <property type="entry name" value="PDZ_sf"/>
</dbReference>
<keyword evidence="9" id="KW-1185">Reference proteome</keyword>
<dbReference type="FunFam" id="2.30.42.10:FF:000063">
    <property type="entry name" value="Peptidase, S41 family"/>
    <property type="match status" value="1"/>
</dbReference>
<gene>
    <name evidence="8" type="ordered locus">Deba_1769</name>
</gene>
<dbReference type="PANTHER" id="PTHR32060:SF30">
    <property type="entry name" value="CARBOXY-TERMINAL PROCESSING PROTEASE CTPA"/>
    <property type="match status" value="1"/>
</dbReference>
<evidence type="ECO:0000259" key="7">
    <source>
        <dbReference type="PROSITE" id="PS50106"/>
    </source>
</evidence>
<dbReference type="Gene3D" id="3.90.226.10">
    <property type="entry name" value="2-enoyl-CoA Hydratase, Chain A, domain 1"/>
    <property type="match status" value="1"/>
</dbReference>
<dbReference type="NCBIfam" id="TIGR00225">
    <property type="entry name" value="prc"/>
    <property type="match status" value="1"/>
</dbReference>
<dbReference type="InterPro" id="IPR001478">
    <property type="entry name" value="PDZ"/>
</dbReference>
<dbReference type="HOGENOM" id="CLU_017295_1_1_7"/>
<dbReference type="OrthoDB" id="9812068at2"/>
<evidence type="ECO:0000256" key="1">
    <source>
        <dbReference type="ARBA" id="ARBA00009179"/>
    </source>
</evidence>
<dbReference type="Gene3D" id="2.30.42.10">
    <property type="match status" value="1"/>
</dbReference>
<dbReference type="Gene3D" id="3.30.750.44">
    <property type="match status" value="1"/>
</dbReference>
<dbReference type="SMART" id="SM00228">
    <property type="entry name" value="PDZ"/>
    <property type="match status" value="1"/>
</dbReference>
<dbReference type="Proteomes" id="UP000009047">
    <property type="component" value="Chromosome"/>
</dbReference>
<evidence type="ECO:0000256" key="5">
    <source>
        <dbReference type="RuleBase" id="RU004404"/>
    </source>
</evidence>
<dbReference type="GO" id="GO:0006508">
    <property type="term" value="P:proteolysis"/>
    <property type="evidence" value="ECO:0007669"/>
    <property type="project" value="UniProtKB-KW"/>
</dbReference>
<organism evidence="8 9">
    <name type="scientific">Desulfarculus baarsii (strain ATCC 33931 / DSM 2075 / LMG 7858 / VKM B-1802 / 2st14)</name>
    <dbReference type="NCBI Taxonomy" id="644282"/>
    <lineage>
        <taxon>Bacteria</taxon>
        <taxon>Pseudomonadati</taxon>
        <taxon>Thermodesulfobacteriota</taxon>
        <taxon>Desulfarculia</taxon>
        <taxon>Desulfarculales</taxon>
        <taxon>Desulfarculaceae</taxon>
        <taxon>Desulfarculus</taxon>
    </lineage>
</organism>